<feature type="transmembrane region" description="Helical" evidence="7">
    <location>
        <begin position="176"/>
        <end position="196"/>
    </location>
</feature>
<dbReference type="RefSeq" id="WP_050740038.1">
    <property type="nucleotide sequence ID" value="NZ_LGYO01000021.1"/>
</dbReference>
<dbReference type="PANTHER" id="PTHR30250:SF10">
    <property type="entry name" value="LIPOPOLYSACCHARIDE BIOSYNTHESIS PROTEIN WZXC"/>
    <property type="match status" value="1"/>
</dbReference>
<evidence type="ECO:0000256" key="5">
    <source>
        <dbReference type="ARBA" id="ARBA00022989"/>
    </source>
</evidence>
<evidence type="ECO:0000313" key="9">
    <source>
        <dbReference type="Proteomes" id="UP000036873"/>
    </source>
</evidence>
<dbReference type="EMBL" id="LGYO01000021">
    <property type="protein sequence ID" value="KNZ42043.1"/>
    <property type="molecule type" value="Genomic_DNA"/>
</dbReference>
<dbReference type="AlphaFoldDB" id="A0A0L6U0L0"/>
<feature type="transmembrane region" description="Helical" evidence="7">
    <location>
        <begin position="328"/>
        <end position="349"/>
    </location>
</feature>
<evidence type="ECO:0000256" key="2">
    <source>
        <dbReference type="ARBA" id="ARBA00007430"/>
    </source>
</evidence>
<protein>
    <submittedName>
        <fullName evidence="8">Polysaccharide biosynthesis protein</fullName>
    </submittedName>
</protein>
<feature type="transmembrane region" description="Helical" evidence="7">
    <location>
        <begin position="152"/>
        <end position="170"/>
    </location>
</feature>
<feature type="transmembrane region" description="Helical" evidence="7">
    <location>
        <begin position="395"/>
        <end position="415"/>
    </location>
</feature>
<feature type="transmembrane region" description="Helical" evidence="7">
    <location>
        <begin position="298"/>
        <end position="322"/>
    </location>
</feature>
<keyword evidence="4 7" id="KW-0812">Transmembrane</keyword>
<feature type="transmembrane region" description="Helical" evidence="7">
    <location>
        <begin position="86"/>
        <end position="106"/>
    </location>
</feature>
<evidence type="ECO:0000256" key="1">
    <source>
        <dbReference type="ARBA" id="ARBA00004651"/>
    </source>
</evidence>
<dbReference type="Proteomes" id="UP000036873">
    <property type="component" value="Unassembled WGS sequence"/>
</dbReference>
<evidence type="ECO:0000256" key="3">
    <source>
        <dbReference type="ARBA" id="ARBA00022475"/>
    </source>
</evidence>
<feature type="transmembrane region" description="Helical" evidence="7">
    <location>
        <begin position="255"/>
        <end position="277"/>
    </location>
</feature>
<feature type="transmembrane region" description="Helical" evidence="7">
    <location>
        <begin position="445"/>
        <end position="467"/>
    </location>
</feature>
<proteinExistence type="inferred from homology"/>
<comment type="caution">
    <text evidence="8">The sequence shown here is derived from an EMBL/GenBank/DDBJ whole genome shotgun (WGS) entry which is preliminary data.</text>
</comment>
<dbReference type="STRING" id="52689.AKG39_08825"/>
<dbReference type="Pfam" id="PF13440">
    <property type="entry name" value="Polysacc_synt_3"/>
    <property type="match status" value="1"/>
</dbReference>
<dbReference type="CDD" id="cd13127">
    <property type="entry name" value="MATE_tuaB_like"/>
    <property type="match status" value="1"/>
</dbReference>
<dbReference type="GO" id="GO:0005886">
    <property type="term" value="C:plasma membrane"/>
    <property type="evidence" value="ECO:0007669"/>
    <property type="project" value="UniProtKB-SubCell"/>
</dbReference>
<feature type="transmembrane region" description="Helical" evidence="7">
    <location>
        <begin position="361"/>
        <end position="383"/>
    </location>
</feature>
<comment type="subcellular location">
    <subcellularLocation>
        <location evidence="1">Cell membrane</location>
        <topology evidence="1">Multi-pass membrane protein</topology>
    </subcellularLocation>
</comment>
<sequence length="486" mass="54959">MENSNFNNKVANATKWSYITEIAAKLVSPVTNIILVRILVPEAFGVVATITMIISFADMFTDAGFQKYLVQHEFNDEAEKVKNVNVAFWTNLILSFLLMGLIILFSEQIATLVGSPNLGFVIAISSVQLPLTAFSSIQMALYHRDFDFKTLFMVRMVGIAIPFVITIPLALMGLSYWALIIGSVIIQISNAVILTFKSKWKPGFFYDLKILKEMLSFSIWSLLEAISIWFTMWVDAFIIGSVFNQYYLGLYKTAIMMVNSFMTLITGATIPVLYSALSRLQNDHKEFMNMYFITQRMVSVFVFPLGVGVFLYSDLVTAVLLGDQWSEASNVIGVWALTSAIMIVFGYFCSEVFRAKGRPRLSFVVQIIHLIFLVPVCIISAQYGFWPLVYARSLIRFQAIVVDLIIMKYVIAIPVLKTFRNVIPTAVASIAMGFVGFLLKQVSSSYLWSFTSIFICIVFYFGILCLYPTMRRDLFGVVRKLNINRS</sequence>
<keyword evidence="5 7" id="KW-1133">Transmembrane helix</keyword>
<comment type="similarity">
    <text evidence="2">Belongs to the polysaccharide synthase family.</text>
</comment>
<keyword evidence="3" id="KW-1003">Cell membrane</keyword>
<feature type="transmembrane region" description="Helical" evidence="7">
    <location>
        <begin position="217"/>
        <end position="243"/>
    </location>
</feature>
<accession>A0A0L6U0L0</accession>
<evidence type="ECO:0000256" key="4">
    <source>
        <dbReference type="ARBA" id="ARBA00022692"/>
    </source>
</evidence>
<keyword evidence="9" id="KW-1185">Reference proteome</keyword>
<feature type="transmembrane region" description="Helical" evidence="7">
    <location>
        <begin position="422"/>
        <end position="439"/>
    </location>
</feature>
<feature type="transmembrane region" description="Helical" evidence="7">
    <location>
        <begin position="43"/>
        <end position="65"/>
    </location>
</feature>
<evidence type="ECO:0000313" key="8">
    <source>
        <dbReference type="EMBL" id="KNZ42043.1"/>
    </source>
</evidence>
<reference evidence="9" key="1">
    <citation type="submission" date="2015-07" db="EMBL/GenBank/DDBJ databases">
        <title>Draft genome sequence of Acetobacterium bakii DSM 8293, a potential psychrophilic chemical producer through syngas fermentation.</title>
        <authorList>
            <person name="Song Y."/>
            <person name="Hwang S."/>
            <person name="Cho B.-K."/>
        </authorList>
    </citation>
    <scope>NUCLEOTIDE SEQUENCE [LARGE SCALE GENOMIC DNA]</scope>
    <source>
        <strain evidence="9">DSM 8239</strain>
    </source>
</reference>
<dbReference type="PATRIC" id="fig|52689.4.peg.970"/>
<keyword evidence="6 7" id="KW-0472">Membrane</keyword>
<evidence type="ECO:0000256" key="7">
    <source>
        <dbReference type="SAM" id="Phobius"/>
    </source>
</evidence>
<dbReference type="PANTHER" id="PTHR30250">
    <property type="entry name" value="PST FAMILY PREDICTED COLANIC ACID TRANSPORTER"/>
    <property type="match status" value="1"/>
</dbReference>
<organism evidence="8 9">
    <name type="scientific">Acetobacterium bakii</name>
    <dbReference type="NCBI Taxonomy" id="52689"/>
    <lineage>
        <taxon>Bacteria</taxon>
        <taxon>Bacillati</taxon>
        <taxon>Bacillota</taxon>
        <taxon>Clostridia</taxon>
        <taxon>Eubacteriales</taxon>
        <taxon>Eubacteriaceae</taxon>
        <taxon>Acetobacterium</taxon>
    </lineage>
</organism>
<evidence type="ECO:0000256" key="6">
    <source>
        <dbReference type="ARBA" id="ARBA00023136"/>
    </source>
</evidence>
<gene>
    <name evidence="8" type="ORF">AKG39_08825</name>
</gene>
<name>A0A0L6U0L0_9FIRM</name>
<dbReference type="InterPro" id="IPR050833">
    <property type="entry name" value="Poly_Biosynth_Transport"/>
</dbReference>
<feature type="transmembrane region" description="Helical" evidence="7">
    <location>
        <begin position="118"/>
        <end position="140"/>
    </location>
</feature>
<dbReference type="OrthoDB" id="9770347at2"/>